<name>A0A9P1CYM2_9DINO</name>
<feature type="compositionally biased region" description="Basic and acidic residues" evidence="1">
    <location>
        <begin position="292"/>
        <end position="303"/>
    </location>
</feature>
<reference evidence="3 4" key="2">
    <citation type="submission" date="2024-05" db="EMBL/GenBank/DDBJ databases">
        <authorList>
            <person name="Chen Y."/>
            <person name="Shah S."/>
            <person name="Dougan E. K."/>
            <person name="Thang M."/>
            <person name="Chan C."/>
        </authorList>
    </citation>
    <scope>NUCLEOTIDE SEQUENCE [LARGE SCALE GENOMIC DNA]</scope>
</reference>
<dbReference type="Proteomes" id="UP001152797">
    <property type="component" value="Unassembled WGS sequence"/>
</dbReference>
<accession>A0A9P1CYM2</accession>
<feature type="region of interest" description="Disordered" evidence="1">
    <location>
        <begin position="318"/>
        <end position="389"/>
    </location>
</feature>
<feature type="compositionally biased region" description="Basic and acidic residues" evidence="1">
    <location>
        <begin position="261"/>
        <end position="274"/>
    </location>
</feature>
<sequence length="428" mass="46911">QPQSPTEGAENSSRPSSHSSRRSDREEEPEREATDPEAALGPTEGQEGQEAAETGQDTLVDDQGIGVCEVSEAEFQLLFDAGVLYQAYGFYPQQPVGFSFIPSPEAQLIAAIQTADPQPRVEEWYQPNPVPVNPATAPVQGIAPMLGAMDPMYQQYQYQTAPQIPQMQPMQQGFSPQYQYPYYQQGQYAQYAGAAQPYGAQQLYQHQMQQAANRPPSQQAQAPASGAAGRRQNASKDSDSAPGSLALREPGSPEASDAEAEGDKEAESPKDGAKNAKKPKGKAAAKTKVRKKPIEKPPVDKGPKCQLFFLPLDTLQHWKKDPDGQKDEHSHHEEHGEMSDEISHASSDEDWPAMGHHWSEAHVPSEYEEHRADAHEEEPMESPPGDVVAGSALNSARALKSARTMPERTHGQGLTIRRWQKTWDCAGI</sequence>
<comment type="caution">
    <text evidence="2">The sequence shown here is derived from an EMBL/GenBank/DDBJ whole genome shotgun (WGS) entry which is preliminary data.</text>
</comment>
<feature type="compositionally biased region" description="Polar residues" evidence="1">
    <location>
        <begin position="1"/>
        <end position="11"/>
    </location>
</feature>
<dbReference type="EMBL" id="CAMXCT010002607">
    <property type="protein sequence ID" value="CAI3999293.1"/>
    <property type="molecule type" value="Genomic_DNA"/>
</dbReference>
<dbReference type="EMBL" id="CAMXCT020002607">
    <property type="protein sequence ID" value="CAL1152668.1"/>
    <property type="molecule type" value="Genomic_DNA"/>
</dbReference>
<feature type="region of interest" description="Disordered" evidence="1">
    <location>
        <begin position="1"/>
        <end position="53"/>
    </location>
</feature>
<dbReference type="EMBL" id="CAMXCT030002607">
    <property type="protein sequence ID" value="CAL4786605.1"/>
    <property type="molecule type" value="Genomic_DNA"/>
</dbReference>
<dbReference type="AlphaFoldDB" id="A0A9P1CYM2"/>
<organism evidence="2">
    <name type="scientific">Cladocopium goreaui</name>
    <dbReference type="NCBI Taxonomy" id="2562237"/>
    <lineage>
        <taxon>Eukaryota</taxon>
        <taxon>Sar</taxon>
        <taxon>Alveolata</taxon>
        <taxon>Dinophyceae</taxon>
        <taxon>Suessiales</taxon>
        <taxon>Symbiodiniaceae</taxon>
        <taxon>Cladocopium</taxon>
    </lineage>
</organism>
<feature type="compositionally biased region" description="Basic and acidic residues" evidence="1">
    <location>
        <begin position="318"/>
        <end position="347"/>
    </location>
</feature>
<feature type="compositionally biased region" description="Basic residues" evidence="1">
    <location>
        <begin position="275"/>
        <end position="291"/>
    </location>
</feature>
<feature type="compositionally biased region" description="Low complexity" evidence="1">
    <location>
        <begin position="43"/>
        <end position="53"/>
    </location>
</feature>
<proteinExistence type="predicted"/>
<gene>
    <name evidence="2" type="ORF">C1SCF055_LOCUS25513</name>
</gene>
<evidence type="ECO:0000256" key="1">
    <source>
        <dbReference type="SAM" id="MobiDB-lite"/>
    </source>
</evidence>
<feature type="region of interest" description="Disordered" evidence="1">
    <location>
        <begin position="205"/>
        <end position="305"/>
    </location>
</feature>
<protein>
    <submittedName>
        <fullName evidence="2">Uncharacterized protein</fullName>
    </submittedName>
</protein>
<evidence type="ECO:0000313" key="2">
    <source>
        <dbReference type="EMBL" id="CAI3999293.1"/>
    </source>
</evidence>
<keyword evidence="4" id="KW-1185">Reference proteome</keyword>
<feature type="compositionally biased region" description="Basic and acidic residues" evidence="1">
    <location>
        <begin position="357"/>
        <end position="374"/>
    </location>
</feature>
<reference evidence="2" key="1">
    <citation type="submission" date="2022-10" db="EMBL/GenBank/DDBJ databases">
        <authorList>
            <person name="Chen Y."/>
            <person name="Dougan E. K."/>
            <person name="Chan C."/>
            <person name="Rhodes N."/>
            <person name="Thang M."/>
        </authorList>
    </citation>
    <scope>NUCLEOTIDE SEQUENCE</scope>
</reference>
<evidence type="ECO:0000313" key="4">
    <source>
        <dbReference type="Proteomes" id="UP001152797"/>
    </source>
</evidence>
<evidence type="ECO:0000313" key="3">
    <source>
        <dbReference type="EMBL" id="CAL4786605.1"/>
    </source>
</evidence>
<dbReference type="OrthoDB" id="413300at2759"/>
<feature type="compositionally biased region" description="Low complexity" evidence="1">
    <location>
        <begin position="205"/>
        <end position="232"/>
    </location>
</feature>
<feature type="non-terminal residue" evidence="2">
    <location>
        <position position="1"/>
    </location>
</feature>